<gene>
    <name evidence="1" type="ORF">GCM10010104_27240</name>
</gene>
<evidence type="ECO:0000313" key="1">
    <source>
        <dbReference type="EMBL" id="GAA2231798.1"/>
    </source>
</evidence>
<proteinExistence type="predicted"/>
<sequence length="167" mass="19238">MTGHTQNEITIAAPLDLVWEVTNDLENWPQLFSEYASVEILSREGHRTTFRLTMHPDENGTVWSWVSEREPDRESLTVKARRVETGPFAHMDIHWRYEEVPAGTRMVWTQDFAMKPDAPVDDEWMTDNINRNSKVQMALIRDRIEKIAAERGATHGLHGGAARARND</sequence>
<reference evidence="1 2" key="1">
    <citation type="journal article" date="2019" name="Int. J. Syst. Evol. Microbiol.">
        <title>The Global Catalogue of Microorganisms (GCM) 10K type strain sequencing project: providing services to taxonomists for standard genome sequencing and annotation.</title>
        <authorList>
            <consortium name="The Broad Institute Genomics Platform"/>
            <consortium name="The Broad Institute Genome Sequencing Center for Infectious Disease"/>
            <person name="Wu L."/>
            <person name="Ma J."/>
        </authorList>
    </citation>
    <scope>NUCLEOTIDE SEQUENCE [LARGE SCALE GENOMIC DNA]</scope>
    <source>
        <strain evidence="1 2">JCM 3053</strain>
    </source>
</reference>
<dbReference type="Gene3D" id="3.30.530.20">
    <property type="match status" value="1"/>
</dbReference>
<keyword evidence="2" id="KW-1185">Reference proteome</keyword>
<comment type="caution">
    <text evidence="1">The sequence shown here is derived from an EMBL/GenBank/DDBJ whole genome shotgun (WGS) entry which is preliminary data.</text>
</comment>
<dbReference type="InterPro" id="IPR023393">
    <property type="entry name" value="START-like_dom_sf"/>
</dbReference>
<dbReference type="SUPFAM" id="SSF55961">
    <property type="entry name" value="Bet v1-like"/>
    <property type="match status" value="1"/>
</dbReference>
<dbReference type="RefSeq" id="WP_234848427.1">
    <property type="nucleotide sequence ID" value="NZ_BAAART010000055.1"/>
</dbReference>
<dbReference type="InterPro" id="IPR019587">
    <property type="entry name" value="Polyketide_cyclase/dehydratase"/>
</dbReference>
<organism evidence="1 2">
    <name type="scientific">Streptomyces indiaensis</name>
    <dbReference type="NCBI Taxonomy" id="284033"/>
    <lineage>
        <taxon>Bacteria</taxon>
        <taxon>Bacillati</taxon>
        <taxon>Actinomycetota</taxon>
        <taxon>Actinomycetes</taxon>
        <taxon>Kitasatosporales</taxon>
        <taxon>Streptomycetaceae</taxon>
        <taxon>Streptomyces</taxon>
    </lineage>
</organism>
<dbReference type="Proteomes" id="UP001501474">
    <property type="component" value="Unassembled WGS sequence"/>
</dbReference>
<dbReference type="Pfam" id="PF10604">
    <property type="entry name" value="Polyketide_cyc2"/>
    <property type="match status" value="1"/>
</dbReference>
<dbReference type="EMBL" id="BAAART010000055">
    <property type="protein sequence ID" value="GAA2231798.1"/>
    <property type="molecule type" value="Genomic_DNA"/>
</dbReference>
<protein>
    <submittedName>
        <fullName evidence="1">SRPBCC family protein</fullName>
    </submittedName>
</protein>
<name>A0ABN3DI47_9ACTN</name>
<dbReference type="CDD" id="cd08860">
    <property type="entry name" value="TcmN_ARO-CYC_like"/>
    <property type="match status" value="1"/>
</dbReference>
<accession>A0ABN3DI47</accession>
<evidence type="ECO:0000313" key="2">
    <source>
        <dbReference type="Proteomes" id="UP001501474"/>
    </source>
</evidence>